<dbReference type="Ensembl" id="ENSOKIT00005053655.1">
    <property type="protein sequence ID" value="ENSOKIP00005050824.1"/>
    <property type="gene ID" value="ENSOKIG00005021410.1"/>
</dbReference>
<evidence type="ECO:0000256" key="2">
    <source>
        <dbReference type="ARBA" id="ARBA00022553"/>
    </source>
</evidence>
<keyword evidence="5" id="KW-0539">Nucleus</keyword>
<name>A0A8C7MFH0_ONCKI</name>
<reference evidence="7" key="2">
    <citation type="submission" date="2025-09" db="UniProtKB">
        <authorList>
            <consortium name="Ensembl"/>
        </authorList>
    </citation>
    <scope>IDENTIFICATION</scope>
</reference>
<organism evidence="7 8">
    <name type="scientific">Oncorhynchus kisutch</name>
    <name type="common">Coho salmon</name>
    <name type="synonym">Salmo kisutch</name>
    <dbReference type="NCBI Taxonomy" id="8019"/>
    <lineage>
        <taxon>Eukaryota</taxon>
        <taxon>Metazoa</taxon>
        <taxon>Chordata</taxon>
        <taxon>Craniata</taxon>
        <taxon>Vertebrata</taxon>
        <taxon>Euteleostomi</taxon>
        <taxon>Actinopterygii</taxon>
        <taxon>Neopterygii</taxon>
        <taxon>Teleostei</taxon>
        <taxon>Protacanthopterygii</taxon>
        <taxon>Salmoniformes</taxon>
        <taxon>Salmonidae</taxon>
        <taxon>Salmoninae</taxon>
        <taxon>Oncorhynchus</taxon>
    </lineage>
</organism>
<dbReference type="GO" id="GO:0045893">
    <property type="term" value="P:positive regulation of DNA-templated transcription"/>
    <property type="evidence" value="ECO:0007669"/>
    <property type="project" value="UniProtKB-ARBA"/>
</dbReference>
<dbReference type="GeneTree" id="ENSGT00990000203833"/>
<evidence type="ECO:0000256" key="4">
    <source>
        <dbReference type="ARBA" id="ARBA00023163"/>
    </source>
</evidence>
<reference evidence="7" key="1">
    <citation type="submission" date="2025-08" db="UniProtKB">
        <authorList>
            <consortium name="Ensembl"/>
        </authorList>
    </citation>
    <scope>IDENTIFICATION</scope>
</reference>
<keyword evidence="2" id="KW-0597">Phosphoprotein</keyword>
<feature type="domain" description="Transcription factor Elf N-terminal" evidence="6">
    <location>
        <begin position="4"/>
        <end position="74"/>
    </location>
</feature>
<evidence type="ECO:0000313" key="7">
    <source>
        <dbReference type="Ensembl" id="ENSOKIP00005050824.1"/>
    </source>
</evidence>
<accession>A0A8C7MFH0</accession>
<evidence type="ECO:0000256" key="5">
    <source>
        <dbReference type="ARBA" id="ARBA00023242"/>
    </source>
</evidence>
<keyword evidence="4" id="KW-0804">Transcription</keyword>
<evidence type="ECO:0000256" key="1">
    <source>
        <dbReference type="ARBA" id="ARBA00004123"/>
    </source>
</evidence>
<protein>
    <recommendedName>
        <fullName evidence="6">Transcription factor Elf N-terminal domain-containing protein</fullName>
    </recommendedName>
</protein>
<keyword evidence="8" id="KW-1185">Reference proteome</keyword>
<dbReference type="Proteomes" id="UP000694557">
    <property type="component" value="Unassembled WGS sequence"/>
</dbReference>
<dbReference type="AlphaFoldDB" id="A0A8C7MFH0"/>
<dbReference type="InterPro" id="IPR022084">
    <property type="entry name" value="TF_Elf_N"/>
</dbReference>
<dbReference type="Pfam" id="PF12310">
    <property type="entry name" value="Elf-1_N"/>
    <property type="match status" value="1"/>
</dbReference>
<evidence type="ECO:0000256" key="3">
    <source>
        <dbReference type="ARBA" id="ARBA00023015"/>
    </source>
</evidence>
<evidence type="ECO:0000259" key="6">
    <source>
        <dbReference type="Pfam" id="PF12310"/>
    </source>
</evidence>
<proteinExistence type="predicted"/>
<keyword evidence="3" id="KW-0805">Transcription regulation</keyword>
<sequence length="96" mass="10348">MTSVVVADGGGNMVEYVTVMEETEQEYPAVVVEEVPSAQLEQCYAAQVLVYDDGTYLMQDVGDEQEVVTEVVETGEREGGAGLDSDIFFVAVRGFG</sequence>
<comment type="subcellular location">
    <subcellularLocation>
        <location evidence="1">Nucleus</location>
    </subcellularLocation>
</comment>
<evidence type="ECO:0000313" key="8">
    <source>
        <dbReference type="Proteomes" id="UP000694557"/>
    </source>
</evidence>
<dbReference type="GO" id="GO:0005634">
    <property type="term" value="C:nucleus"/>
    <property type="evidence" value="ECO:0007669"/>
    <property type="project" value="UniProtKB-SubCell"/>
</dbReference>